<dbReference type="PANTHER" id="PTHR23501">
    <property type="entry name" value="MAJOR FACILITATOR SUPERFAMILY"/>
    <property type="match status" value="1"/>
</dbReference>
<evidence type="ECO:0000256" key="7">
    <source>
        <dbReference type="ARBA" id="ARBA00023136"/>
    </source>
</evidence>
<evidence type="ECO:0000256" key="10">
    <source>
        <dbReference type="SAM" id="Phobius"/>
    </source>
</evidence>
<dbReference type="OrthoDB" id="10021397at2759"/>
<dbReference type="Gene3D" id="1.20.1720.10">
    <property type="entry name" value="Multidrug resistance protein D"/>
    <property type="match status" value="1"/>
</dbReference>
<keyword evidence="7 10" id="KW-0472">Membrane</keyword>
<evidence type="ECO:0000313" key="12">
    <source>
        <dbReference type="EMBL" id="KAF5879518.1"/>
    </source>
</evidence>
<feature type="domain" description="Major facilitator superfamily (MFS) profile" evidence="11">
    <location>
        <begin position="60"/>
        <end position="515"/>
    </location>
</feature>
<accession>A0A8H6B4Z4</accession>
<dbReference type="CDD" id="cd17502">
    <property type="entry name" value="MFS_Azr1_MDR_like"/>
    <property type="match status" value="1"/>
</dbReference>
<keyword evidence="13" id="KW-1185">Reference proteome</keyword>
<evidence type="ECO:0000256" key="2">
    <source>
        <dbReference type="ARBA" id="ARBA00007520"/>
    </source>
</evidence>
<evidence type="ECO:0000256" key="6">
    <source>
        <dbReference type="ARBA" id="ARBA00022989"/>
    </source>
</evidence>
<keyword evidence="8" id="KW-0325">Glycoprotein</keyword>
<dbReference type="InterPro" id="IPR036259">
    <property type="entry name" value="MFS_trans_sf"/>
</dbReference>
<keyword evidence="5 10" id="KW-0812">Transmembrane</keyword>
<feature type="transmembrane region" description="Helical" evidence="10">
    <location>
        <begin position="360"/>
        <end position="384"/>
    </location>
</feature>
<dbReference type="SUPFAM" id="SSF103473">
    <property type="entry name" value="MFS general substrate transporter"/>
    <property type="match status" value="1"/>
</dbReference>
<feature type="transmembrane region" description="Helical" evidence="10">
    <location>
        <begin position="450"/>
        <end position="474"/>
    </location>
</feature>
<keyword evidence="6 10" id="KW-1133">Transmembrane helix</keyword>
<evidence type="ECO:0000256" key="5">
    <source>
        <dbReference type="ARBA" id="ARBA00022692"/>
    </source>
</evidence>
<dbReference type="PROSITE" id="PS50850">
    <property type="entry name" value="MFS"/>
    <property type="match status" value="1"/>
</dbReference>
<reference evidence="12 13" key="1">
    <citation type="journal article" date="2020" name="Phytopathology">
        <title>A high-quality genome resource of Botrytis fragariae, a new and rapidly spreading fungal pathogen causing strawberry gray mold in the U.S.A.</title>
        <authorList>
            <person name="Wu Y."/>
            <person name="Saski C.A."/>
            <person name="Schnabel G."/>
            <person name="Xiao S."/>
            <person name="Hu M."/>
        </authorList>
    </citation>
    <scope>NUCLEOTIDE SEQUENCE [LARGE SCALE GENOMIC DNA]</scope>
    <source>
        <strain evidence="12 13">BVB16</strain>
    </source>
</reference>
<dbReference type="PRINTS" id="PR01036">
    <property type="entry name" value="TCRTETB"/>
</dbReference>
<dbReference type="Gene3D" id="1.20.1250.20">
    <property type="entry name" value="MFS general substrate transporter like domains"/>
    <property type="match status" value="1"/>
</dbReference>
<dbReference type="GO" id="GO:0022857">
    <property type="term" value="F:transmembrane transporter activity"/>
    <property type="evidence" value="ECO:0007669"/>
    <property type="project" value="InterPro"/>
</dbReference>
<evidence type="ECO:0000259" key="11">
    <source>
        <dbReference type="PROSITE" id="PS50850"/>
    </source>
</evidence>
<dbReference type="FunFam" id="1.20.1720.10:FF:000012">
    <property type="entry name" value="MFS toxin efflux pump (AflT)"/>
    <property type="match status" value="1"/>
</dbReference>
<feature type="transmembrane region" description="Helical" evidence="10">
    <location>
        <begin position="255"/>
        <end position="274"/>
    </location>
</feature>
<dbReference type="Pfam" id="PF07690">
    <property type="entry name" value="MFS_1"/>
    <property type="match status" value="1"/>
</dbReference>
<feature type="transmembrane region" description="Helical" evidence="10">
    <location>
        <begin position="213"/>
        <end position="235"/>
    </location>
</feature>
<feature type="compositionally biased region" description="Basic and acidic residues" evidence="9">
    <location>
        <begin position="1"/>
        <end position="18"/>
    </location>
</feature>
<dbReference type="GO" id="GO:0005886">
    <property type="term" value="C:plasma membrane"/>
    <property type="evidence" value="ECO:0007669"/>
    <property type="project" value="UniProtKB-SubCell"/>
</dbReference>
<feature type="transmembrane region" description="Helical" evidence="10">
    <location>
        <begin position="327"/>
        <end position="348"/>
    </location>
</feature>
<dbReference type="InterPro" id="IPR011701">
    <property type="entry name" value="MFS"/>
</dbReference>
<dbReference type="EMBL" id="JABFCT010000001">
    <property type="protein sequence ID" value="KAF5879518.1"/>
    <property type="molecule type" value="Genomic_DNA"/>
</dbReference>
<comment type="caution">
    <text evidence="12">The sequence shown here is derived from an EMBL/GenBank/DDBJ whole genome shotgun (WGS) entry which is preliminary data.</text>
</comment>
<feature type="transmembrane region" description="Helical" evidence="10">
    <location>
        <begin position="154"/>
        <end position="175"/>
    </location>
</feature>
<comment type="similarity">
    <text evidence="2">Belongs to the major facilitator superfamily. TCR/Tet family.</text>
</comment>
<evidence type="ECO:0000256" key="4">
    <source>
        <dbReference type="ARBA" id="ARBA00022475"/>
    </source>
</evidence>
<keyword evidence="3" id="KW-0813">Transport</keyword>
<feature type="region of interest" description="Disordered" evidence="9">
    <location>
        <begin position="1"/>
        <end position="38"/>
    </location>
</feature>
<dbReference type="AlphaFoldDB" id="A0A8H6B4Z4"/>
<evidence type="ECO:0000256" key="8">
    <source>
        <dbReference type="ARBA" id="ARBA00023180"/>
    </source>
</evidence>
<evidence type="ECO:0000313" key="13">
    <source>
        <dbReference type="Proteomes" id="UP000531561"/>
    </source>
</evidence>
<feature type="transmembrane region" description="Helical" evidence="10">
    <location>
        <begin position="417"/>
        <end position="438"/>
    </location>
</feature>
<feature type="transmembrane region" description="Helical" evidence="10">
    <location>
        <begin position="181"/>
        <end position="201"/>
    </location>
</feature>
<keyword evidence="4" id="KW-1003">Cell membrane</keyword>
<proteinExistence type="inferred from homology"/>
<comment type="subcellular location">
    <subcellularLocation>
        <location evidence="1">Cell membrane</location>
        <topology evidence="1">Multi-pass membrane protein</topology>
    </subcellularLocation>
</comment>
<dbReference type="GeneID" id="59260788"/>
<feature type="transmembrane region" description="Helical" evidence="10">
    <location>
        <begin position="286"/>
        <end position="307"/>
    </location>
</feature>
<name>A0A8H6B4Z4_9HELO</name>
<evidence type="ECO:0000256" key="1">
    <source>
        <dbReference type="ARBA" id="ARBA00004651"/>
    </source>
</evidence>
<gene>
    <name evidence="12" type="ORF">Bfra_006726</name>
</gene>
<dbReference type="FunFam" id="1.20.1250.20:FF:000196">
    <property type="entry name" value="MFS toxin efflux pump (AflT)"/>
    <property type="match status" value="1"/>
</dbReference>
<organism evidence="12 13">
    <name type="scientific">Botrytis fragariae</name>
    <dbReference type="NCBI Taxonomy" id="1964551"/>
    <lineage>
        <taxon>Eukaryota</taxon>
        <taxon>Fungi</taxon>
        <taxon>Dikarya</taxon>
        <taxon>Ascomycota</taxon>
        <taxon>Pezizomycotina</taxon>
        <taxon>Leotiomycetes</taxon>
        <taxon>Helotiales</taxon>
        <taxon>Sclerotiniaceae</taxon>
        <taxon>Botrytis</taxon>
    </lineage>
</organism>
<dbReference type="PANTHER" id="PTHR23501:SF198">
    <property type="entry name" value="AZOLE RESISTANCE PROTEIN 1-RELATED"/>
    <property type="match status" value="1"/>
</dbReference>
<evidence type="ECO:0000256" key="9">
    <source>
        <dbReference type="SAM" id="MobiDB-lite"/>
    </source>
</evidence>
<dbReference type="InterPro" id="IPR020846">
    <property type="entry name" value="MFS_dom"/>
</dbReference>
<protein>
    <submittedName>
        <fullName evidence="12">Putative mfs toxin efflux pump protein</fullName>
    </submittedName>
</protein>
<evidence type="ECO:0000256" key="3">
    <source>
        <dbReference type="ARBA" id="ARBA00022448"/>
    </source>
</evidence>
<feature type="transmembrane region" description="Helical" evidence="10">
    <location>
        <begin position="57"/>
        <end position="83"/>
    </location>
</feature>
<dbReference type="Proteomes" id="UP000531561">
    <property type="component" value="Unassembled WGS sequence"/>
</dbReference>
<feature type="transmembrane region" description="Helical" evidence="10">
    <location>
        <begin position="119"/>
        <end position="142"/>
    </location>
</feature>
<dbReference type="RefSeq" id="XP_037198462.1">
    <property type="nucleotide sequence ID" value="XM_037337096.1"/>
</dbReference>
<dbReference type="FunFam" id="1.20.1250.20:FF:000489">
    <property type="entry name" value="MFS general substrate transporter"/>
    <property type="match status" value="1"/>
</dbReference>
<feature type="transmembrane region" description="Helical" evidence="10">
    <location>
        <begin position="390"/>
        <end position="410"/>
    </location>
</feature>
<sequence length="653" mass="70645">MEEHKNEVDIHNASDSHSKTNTPEESAPGNIPLQKELTSSPNELDGEEAVYPHGLKLVVILTALCLAVFLVALDQTIIATAIPKITDQFNSIQDIGWYGSAYLLTTTALQPTFGRIYTIFSIKITFVVAIVIFEIGSLVCATAPNSTALIIGRAVAGIGVGGLFSGAIVILAYCLPLRKRPAAFGLIGGMWGIASVAGPLLGGVFTDKVSWRWCFYINLPIGAIAIAVIVVYLKIHRANNPENLTILARVMKLDLIGTIIIIPAVICLLLALQWGGTTYPWSSAKIIGLLVGSILLFILFIISQIILGDKGILPPRFFKNRNTLLAYVFAFLFGAGFFALIFYLAIYFQSVKGSSATRAGIELLPLLISTVMSSIVTGGLITVIGYYTPVMIFCMVLFAIGSGLITTFSLTTPFASWFGFQIIAGIGVGVGFQGGVLVVQTVVPLVDVPVGTACVSFFQSLGGALFISVCQTLFQNGLKSGIEKYAPQLDPQLFLHSGATEIQQLLAQLNQEEAIGAVRQAYVEGLTRCYWVTTACAIGSFLAACGLDWKSVKKGHGQEKEIERRKEEKNKIANGGEKALFPSPSAIPVPEWKIVRPNPYPTWHSMNHAPWLKLAANKLLHASFQTRAKRETQDFQSQMIPPVMAETRICASR</sequence>